<sequence>MTGEPGPETDPTRIRSVAVHREDVANALEATLRSDRTVVLRVTPPYAGRMRARIHRVETAKQGGSGIAGGDENGSSGPIHLDPRELVETIPAYPEVDDTTAERPGSDLETRRKRHAEAVETWREQVRQAVGGTVSIPIGRRRDSSVRRADAESDERTETHDVDVVVLG</sequence>
<evidence type="ECO:0000259" key="2">
    <source>
        <dbReference type="Pfam" id="PF26033"/>
    </source>
</evidence>
<dbReference type="AlphaFoldDB" id="A0A8T4GC87"/>
<dbReference type="Proteomes" id="UP000823588">
    <property type="component" value="Unassembled WGS sequence"/>
</dbReference>
<feature type="compositionally biased region" description="Gly residues" evidence="1">
    <location>
        <begin position="63"/>
        <end position="72"/>
    </location>
</feature>
<comment type="caution">
    <text evidence="3">The sequence shown here is derived from an EMBL/GenBank/DDBJ whole genome shotgun (WGS) entry which is preliminary data.</text>
</comment>
<feature type="domain" description="DUF8009" evidence="2">
    <location>
        <begin position="8"/>
        <end position="140"/>
    </location>
</feature>
<accession>A0A8T4GC87</accession>
<dbReference type="OrthoDB" id="199191at2157"/>
<dbReference type="RefSeq" id="WP_209483866.1">
    <property type="nucleotide sequence ID" value="NZ_JAGGKQ010000005.1"/>
</dbReference>
<name>A0A8T4GC87_9EURY</name>
<keyword evidence="4" id="KW-1185">Reference proteome</keyword>
<feature type="compositionally biased region" description="Basic and acidic residues" evidence="1">
    <location>
        <begin position="140"/>
        <end position="168"/>
    </location>
</feature>
<proteinExistence type="predicted"/>
<feature type="region of interest" description="Disordered" evidence="1">
    <location>
        <begin position="60"/>
        <end position="116"/>
    </location>
</feature>
<evidence type="ECO:0000256" key="1">
    <source>
        <dbReference type="SAM" id="MobiDB-lite"/>
    </source>
</evidence>
<gene>
    <name evidence="3" type="ORF">J2751_001063</name>
</gene>
<dbReference type="Pfam" id="PF26033">
    <property type="entry name" value="DUF8009"/>
    <property type="match status" value="1"/>
</dbReference>
<feature type="region of interest" description="Disordered" evidence="1">
    <location>
        <begin position="133"/>
        <end position="168"/>
    </location>
</feature>
<feature type="compositionally biased region" description="Basic and acidic residues" evidence="1">
    <location>
        <begin position="100"/>
        <end position="116"/>
    </location>
</feature>
<evidence type="ECO:0000313" key="4">
    <source>
        <dbReference type="Proteomes" id="UP000823588"/>
    </source>
</evidence>
<organism evidence="3 4">
    <name type="scientific">Halorubrum alkaliphilum</name>
    <dbReference type="NCBI Taxonomy" id="261290"/>
    <lineage>
        <taxon>Archaea</taxon>
        <taxon>Methanobacteriati</taxon>
        <taxon>Methanobacteriota</taxon>
        <taxon>Stenosarchaea group</taxon>
        <taxon>Halobacteria</taxon>
        <taxon>Halobacteriales</taxon>
        <taxon>Haloferacaceae</taxon>
        <taxon>Halorubrum</taxon>
    </lineage>
</organism>
<reference evidence="3" key="1">
    <citation type="submission" date="2021-03" db="EMBL/GenBank/DDBJ databases">
        <title>Genomic Encyclopedia of Type Strains, Phase IV (KMG-IV): sequencing the most valuable type-strain genomes for metagenomic binning, comparative biology and taxonomic classification.</title>
        <authorList>
            <person name="Goeker M."/>
        </authorList>
    </citation>
    <scope>NUCLEOTIDE SEQUENCE</scope>
    <source>
        <strain evidence="3">DSM 23564</strain>
    </source>
</reference>
<dbReference type="InterPro" id="IPR058322">
    <property type="entry name" value="DUF8009"/>
</dbReference>
<evidence type="ECO:0000313" key="3">
    <source>
        <dbReference type="EMBL" id="MBP1922058.1"/>
    </source>
</evidence>
<dbReference type="EMBL" id="JAGGKQ010000005">
    <property type="protein sequence ID" value="MBP1922058.1"/>
    <property type="molecule type" value="Genomic_DNA"/>
</dbReference>
<protein>
    <recommendedName>
        <fullName evidence="2">DUF8009 domain-containing protein</fullName>
    </recommendedName>
</protein>